<comment type="similarity">
    <text evidence="2 4">Belongs to the flagella basal body rod proteins family.</text>
</comment>
<evidence type="ECO:0000259" key="6">
    <source>
        <dbReference type="Pfam" id="PF06429"/>
    </source>
</evidence>
<keyword evidence="7" id="KW-0969">Cilium</keyword>
<dbReference type="GO" id="GO:0005829">
    <property type="term" value="C:cytosol"/>
    <property type="evidence" value="ECO:0007669"/>
    <property type="project" value="TreeGrafter"/>
</dbReference>
<dbReference type="InterPro" id="IPR001444">
    <property type="entry name" value="Flag_bb_rod_N"/>
</dbReference>
<dbReference type="GO" id="GO:0009425">
    <property type="term" value="C:bacterial-type flagellum basal body"/>
    <property type="evidence" value="ECO:0007669"/>
    <property type="project" value="UniProtKB-SubCell"/>
</dbReference>
<dbReference type="Pfam" id="PF06429">
    <property type="entry name" value="Flg_bbr_C"/>
    <property type="match status" value="1"/>
</dbReference>
<dbReference type="InterPro" id="IPR020013">
    <property type="entry name" value="Flagellar_FlgE/F/G"/>
</dbReference>
<evidence type="ECO:0000259" key="5">
    <source>
        <dbReference type="Pfam" id="PF00460"/>
    </source>
</evidence>
<keyword evidence="3 4" id="KW-0975">Bacterial flagellum</keyword>
<feature type="domain" description="Flagellar basal body rod protein N-terminal" evidence="5">
    <location>
        <begin position="7"/>
        <end position="37"/>
    </location>
</feature>
<keyword evidence="7" id="KW-0282">Flagellum</keyword>
<name>A0A159Z7N0_9RHOB</name>
<accession>A0A159Z7N0</accession>
<dbReference type="STRING" id="1335048.AKL17_4232"/>
<dbReference type="InterPro" id="IPR037925">
    <property type="entry name" value="FlgE/F/G-like"/>
</dbReference>
<dbReference type="GO" id="GO:0009424">
    <property type="term" value="C:bacterial-type flagellum hook"/>
    <property type="evidence" value="ECO:0007669"/>
    <property type="project" value="TreeGrafter"/>
</dbReference>
<protein>
    <recommendedName>
        <fullName evidence="4">Flagellar hook protein FlgE</fullName>
    </recommendedName>
</protein>
<dbReference type="NCBIfam" id="TIGR03506">
    <property type="entry name" value="FlgEFG_subfam"/>
    <property type="match status" value="1"/>
</dbReference>
<dbReference type="RefSeq" id="WP_084739934.1">
    <property type="nucleotide sequence ID" value="NZ_CP012661.1"/>
</dbReference>
<dbReference type="AlphaFoldDB" id="A0A159Z7N0"/>
<dbReference type="PANTHER" id="PTHR30435">
    <property type="entry name" value="FLAGELLAR PROTEIN"/>
    <property type="match status" value="1"/>
</dbReference>
<dbReference type="EMBL" id="CP012661">
    <property type="protein sequence ID" value="AMY71446.1"/>
    <property type="molecule type" value="Genomic_DNA"/>
</dbReference>
<sequence>MSISSSLNSGVAGLAANATRLATISDNIANSSTFGYKRAVADFESLVITSASGSGAYSAGGVRATTSRLVEQKGAIVSTSNALDIAISGRGMLPVTTEVSLSVLGTKPMMMTTTGSFHTDANGVLKTHSGLVLLGWLANADGTIPTNPRDTLVGLTPVVINSNQTAGDPTTRMNMGVNLPATETEAGASGDPLPLSVEYFGNLGTSETLDIVFTPTVPAVGSSNEWTMVIRDSAQAGAVIGEYTLVFDDSRGSGGTLASVAVVSGGAYNATAGTLDLTVAGGPMLMTIGVISDTNGLTQLSDSFAPTAITKDGSPVGNLTAVEIDENGYITATYDTGFTRKIYQIPLVDVPNPNGLTVLNNQTFQVSPSSGSFFLWDAGDGPTGAVVGYAREGSATDVAGELTSLIQTQRAYSSNAKVIQTVDEMLQETTNIKR</sequence>
<evidence type="ECO:0000256" key="2">
    <source>
        <dbReference type="ARBA" id="ARBA00009677"/>
    </source>
</evidence>
<dbReference type="PROSITE" id="PS00588">
    <property type="entry name" value="FLAGELLA_BB_ROD"/>
    <property type="match status" value="1"/>
</dbReference>
<evidence type="ECO:0000256" key="3">
    <source>
        <dbReference type="ARBA" id="ARBA00023143"/>
    </source>
</evidence>
<feature type="domain" description="Flagellar basal-body/hook protein C-terminal" evidence="6">
    <location>
        <begin position="392"/>
        <end position="432"/>
    </location>
</feature>
<evidence type="ECO:0000313" key="8">
    <source>
        <dbReference type="Proteomes" id="UP000076128"/>
    </source>
</evidence>
<dbReference type="SUPFAM" id="SSF117143">
    <property type="entry name" value="Flagellar hook protein flgE"/>
    <property type="match status" value="1"/>
</dbReference>
<keyword evidence="8" id="KW-1185">Reference proteome</keyword>
<dbReference type="OrthoDB" id="8372879at2"/>
<evidence type="ECO:0000256" key="4">
    <source>
        <dbReference type="RuleBase" id="RU362116"/>
    </source>
</evidence>
<dbReference type="PANTHER" id="PTHR30435:SF1">
    <property type="entry name" value="FLAGELLAR HOOK PROTEIN FLGE"/>
    <property type="match status" value="1"/>
</dbReference>
<evidence type="ECO:0000256" key="1">
    <source>
        <dbReference type="ARBA" id="ARBA00004117"/>
    </source>
</evidence>
<dbReference type="InterPro" id="IPR019776">
    <property type="entry name" value="Flagellar_basal_body_rod_CS"/>
</dbReference>
<evidence type="ECO:0000313" key="7">
    <source>
        <dbReference type="EMBL" id="AMY71446.1"/>
    </source>
</evidence>
<dbReference type="InterPro" id="IPR010930">
    <property type="entry name" value="Flg_bb/hook_C_dom"/>
</dbReference>
<dbReference type="Proteomes" id="UP000076128">
    <property type="component" value="Chromosome"/>
</dbReference>
<organism evidence="7 8">
    <name type="scientific">Frigidibacter mobilis</name>
    <dbReference type="NCBI Taxonomy" id="1335048"/>
    <lineage>
        <taxon>Bacteria</taxon>
        <taxon>Pseudomonadati</taxon>
        <taxon>Pseudomonadota</taxon>
        <taxon>Alphaproteobacteria</taxon>
        <taxon>Rhodobacterales</taxon>
        <taxon>Paracoccaceae</taxon>
        <taxon>Frigidibacter</taxon>
    </lineage>
</organism>
<comment type="subcellular location">
    <subcellularLocation>
        <location evidence="1 4">Bacterial flagellum basal body</location>
    </subcellularLocation>
</comment>
<dbReference type="PATRIC" id="fig|1335048.3.peg.4400"/>
<comment type="function">
    <text evidence="4">A flexible structure which links the flagellar filament to the drive apparatus in the basal body.</text>
</comment>
<reference evidence="7 8" key="1">
    <citation type="submission" date="2015-09" db="EMBL/GenBank/DDBJ databases">
        <title>Complete genome sequence of Defluviimonas alba cai42t isolated from an oilfield in Xinjiang.</title>
        <authorList>
            <person name="Geng S."/>
            <person name="Pan X."/>
            <person name="Wu X."/>
        </authorList>
    </citation>
    <scope>NUCLEOTIDE SEQUENCE [LARGE SCALE GENOMIC DNA]</scope>
    <source>
        <strain evidence="8">cai42</strain>
    </source>
</reference>
<dbReference type="KEGG" id="daa:AKL17_4232"/>
<proteinExistence type="inferred from homology"/>
<dbReference type="Pfam" id="PF00460">
    <property type="entry name" value="Flg_bb_rod"/>
    <property type="match status" value="1"/>
</dbReference>
<dbReference type="InterPro" id="IPR037058">
    <property type="entry name" value="Falgellar_hook_FlgE_sf"/>
</dbReference>
<dbReference type="GO" id="GO:0071978">
    <property type="term" value="P:bacterial-type flagellum-dependent swarming motility"/>
    <property type="evidence" value="ECO:0007669"/>
    <property type="project" value="TreeGrafter"/>
</dbReference>
<keyword evidence="7" id="KW-0966">Cell projection</keyword>
<gene>
    <name evidence="7" type="ORF">AKL17_4232</name>
</gene>
<dbReference type="Gene3D" id="2.60.98.20">
    <property type="entry name" value="Flagellar hook protein FlgE"/>
    <property type="match status" value="1"/>
</dbReference>